<evidence type="ECO:0000313" key="2">
    <source>
        <dbReference type="Proteomes" id="UP000053105"/>
    </source>
</evidence>
<protein>
    <submittedName>
        <fullName evidence="1">Uncharacterized protein</fullName>
    </submittedName>
</protein>
<dbReference type="EMBL" id="KQ435709">
    <property type="protein sequence ID" value="KOX79972.1"/>
    <property type="molecule type" value="Genomic_DNA"/>
</dbReference>
<name>A0A0N0BK51_9HYME</name>
<sequence length="49" mass="5815">MYTEVREGDYTSLHNTFEIPAYTLYHVIYFDAFLHACKIFCDASCCRVR</sequence>
<dbReference type="Proteomes" id="UP000053105">
    <property type="component" value="Unassembled WGS sequence"/>
</dbReference>
<gene>
    <name evidence="1" type="ORF">WN51_06384</name>
</gene>
<accession>A0A0N0BK51</accession>
<proteinExistence type="predicted"/>
<reference evidence="1 2" key="1">
    <citation type="submission" date="2015-07" db="EMBL/GenBank/DDBJ databases">
        <title>The genome of Melipona quadrifasciata.</title>
        <authorList>
            <person name="Pan H."/>
            <person name="Kapheim K."/>
        </authorList>
    </citation>
    <scope>NUCLEOTIDE SEQUENCE [LARGE SCALE GENOMIC DNA]</scope>
    <source>
        <strain evidence="1">0111107301</strain>
        <tissue evidence="1">Whole body</tissue>
    </source>
</reference>
<organism evidence="1 2">
    <name type="scientific">Melipona quadrifasciata</name>
    <dbReference type="NCBI Taxonomy" id="166423"/>
    <lineage>
        <taxon>Eukaryota</taxon>
        <taxon>Metazoa</taxon>
        <taxon>Ecdysozoa</taxon>
        <taxon>Arthropoda</taxon>
        <taxon>Hexapoda</taxon>
        <taxon>Insecta</taxon>
        <taxon>Pterygota</taxon>
        <taxon>Neoptera</taxon>
        <taxon>Endopterygota</taxon>
        <taxon>Hymenoptera</taxon>
        <taxon>Apocrita</taxon>
        <taxon>Aculeata</taxon>
        <taxon>Apoidea</taxon>
        <taxon>Anthophila</taxon>
        <taxon>Apidae</taxon>
        <taxon>Melipona</taxon>
    </lineage>
</organism>
<keyword evidence="2" id="KW-1185">Reference proteome</keyword>
<evidence type="ECO:0000313" key="1">
    <source>
        <dbReference type="EMBL" id="KOX79972.1"/>
    </source>
</evidence>
<dbReference type="AlphaFoldDB" id="A0A0N0BK51"/>